<evidence type="ECO:0000259" key="1">
    <source>
        <dbReference type="Pfam" id="PF02589"/>
    </source>
</evidence>
<dbReference type="RefSeq" id="WP_117496063.1">
    <property type="nucleotide sequence ID" value="NZ_JBBMFC010000031.1"/>
</dbReference>
<dbReference type="PANTHER" id="PTHR36179">
    <property type="entry name" value="LUD_DOM DOMAIN-CONTAINING PROTEIN"/>
    <property type="match status" value="1"/>
</dbReference>
<dbReference type="Pfam" id="PF02589">
    <property type="entry name" value="LUD_dom"/>
    <property type="match status" value="1"/>
</dbReference>
<dbReference type="PIRSF" id="PIRSF020269">
    <property type="entry name" value="DUF1121"/>
    <property type="match status" value="1"/>
</dbReference>
<accession>A0ABV1I4N1</accession>
<gene>
    <name evidence="2" type="ORF">WMO62_13725</name>
</gene>
<reference evidence="2 3" key="1">
    <citation type="submission" date="2024-03" db="EMBL/GenBank/DDBJ databases">
        <title>Human intestinal bacterial collection.</title>
        <authorList>
            <person name="Pauvert C."/>
            <person name="Hitch T.C.A."/>
            <person name="Clavel T."/>
        </authorList>
    </citation>
    <scope>NUCLEOTIDE SEQUENCE [LARGE SCALE GENOMIC DNA]</scope>
    <source>
        <strain evidence="2 3">CLA-AA-H78B</strain>
    </source>
</reference>
<dbReference type="InterPro" id="IPR003741">
    <property type="entry name" value="LUD_dom"/>
</dbReference>
<dbReference type="Proteomes" id="UP001470288">
    <property type="component" value="Unassembled WGS sequence"/>
</dbReference>
<protein>
    <submittedName>
        <fullName evidence="2">Lactate utilization protein</fullName>
    </submittedName>
</protein>
<evidence type="ECO:0000313" key="2">
    <source>
        <dbReference type="EMBL" id="MEQ2579868.1"/>
    </source>
</evidence>
<dbReference type="EMBL" id="JBBMFC010000031">
    <property type="protein sequence ID" value="MEQ2579868.1"/>
    <property type="molecule type" value="Genomic_DNA"/>
</dbReference>
<evidence type="ECO:0000313" key="3">
    <source>
        <dbReference type="Proteomes" id="UP001470288"/>
    </source>
</evidence>
<name>A0ABV1I4N1_9FIRM</name>
<sequence>MNENIKKRNECLAKTVIKGLDSRNMTGYYAESKEEALKKALELIPEGSTIAMGGCMSAHEIGLIDALKKGNYNYLDRDKMEPRESLLASYDADVFLTSANAISNDGILVNIDGNSNRVSCIAQGPKKVVCIVGMNKVCDDLDGAMKRARSVAAPINAQRFNIKTPCKETGKCFDCKSPDTICCQFLITRYSRHAGRIHVILVNDNLGF</sequence>
<dbReference type="InterPro" id="IPR009501">
    <property type="entry name" value="UCP020269"/>
</dbReference>
<comment type="caution">
    <text evidence="2">The sequence shown here is derived from an EMBL/GenBank/DDBJ whole genome shotgun (WGS) entry which is preliminary data.</text>
</comment>
<organism evidence="2 3">
    <name type="scientific">Hominiventricola aquisgranensis</name>
    <dbReference type="NCBI Taxonomy" id="3133164"/>
    <lineage>
        <taxon>Bacteria</taxon>
        <taxon>Bacillati</taxon>
        <taxon>Bacillota</taxon>
        <taxon>Clostridia</taxon>
        <taxon>Lachnospirales</taxon>
        <taxon>Lachnospiraceae</taxon>
        <taxon>Hominiventricola</taxon>
    </lineage>
</organism>
<proteinExistence type="predicted"/>
<dbReference type="PANTHER" id="PTHR36179:SF2">
    <property type="entry name" value="LUD DOMAIN-CONTAINING PROTEIN"/>
    <property type="match status" value="1"/>
</dbReference>
<feature type="domain" description="LUD" evidence="1">
    <location>
        <begin position="16"/>
        <end position="202"/>
    </location>
</feature>
<keyword evidence="3" id="KW-1185">Reference proteome</keyword>